<dbReference type="GO" id="GO:0016491">
    <property type="term" value="F:oxidoreductase activity"/>
    <property type="evidence" value="ECO:0007669"/>
    <property type="project" value="UniProtKB-KW"/>
</dbReference>
<dbReference type="Gene3D" id="1.20.120.1200">
    <property type="entry name" value="NADH-ubiquinone/plastoquinone oxidoreductase chain 6, subunit NuoJ"/>
    <property type="match status" value="1"/>
</dbReference>
<keyword evidence="2" id="KW-0874">Quinone</keyword>
<organism evidence="3 4">
    <name type="scientific">Ferrimicrobium acidiphilum DSM 19497</name>
    <dbReference type="NCBI Taxonomy" id="1121877"/>
    <lineage>
        <taxon>Bacteria</taxon>
        <taxon>Bacillati</taxon>
        <taxon>Actinomycetota</taxon>
        <taxon>Acidimicrobiia</taxon>
        <taxon>Acidimicrobiales</taxon>
        <taxon>Acidimicrobiaceae</taxon>
        <taxon>Ferrimicrobium</taxon>
    </lineage>
</organism>
<keyword evidence="3" id="KW-0560">Oxidoreductase</keyword>
<evidence type="ECO:0000313" key="4">
    <source>
        <dbReference type="Proteomes" id="UP000032336"/>
    </source>
</evidence>
<gene>
    <name evidence="3" type="primary">nuoJ</name>
    <name evidence="3" type="ORF">FEAC_04240</name>
</gene>
<dbReference type="PANTHER" id="PTHR33269:SF17">
    <property type="entry name" value="NADH-UBIQUINONE OXIDOREDUCTASE CHAIN 6"/>
    <property type="match status" value="1"/>
</dbReference>
<name>A0A0D8FWL4_9ACTN</name>
<dbReference type="Pfam" id="PF00499">
    <property type="entry name" value="Oxidored_q3"/>
    <property type="match status" value="1"/>
</dbReference>
<dbReference type="PATRIC" id="fig|1121877.4.peg.460"/>
<comment type="function">
    <text evidence="2">NDH-1 shuttles electrons from NADH, via FMN and iron-sulfur (Fe-S) centers, to quinones in the respiratory chain. Couples the redox reaction to proton translocation (for every two electrons transferred, four hydrogen ions are translocated across the cytoplasmic membrane), and thus conserves the redox energy in a proton gradient.</text>
</comment>
<keyword evidence="2" id="KW-1133">Transmembrane helix</keyword>
<dbReference type="eggNOG" id="COG0839">
    <property type="taxonomic scope" value="Bacteria"/>
</dbReference>
<dbReference type="InterPro" id="IPR001457">
    <property type="entry name" value="NADH_UbQ/plastoQ_OxRdtase_su6"/>
</dbReference>
<protein>
    <recommendedName>
        <fullName evidence="2">NADH-quinone oxidoreductase subunit J</fullName>
        <ecNumber evidence="2">7.1.1.-</ecNumber>
    </recommendedName>
</protein>
<feature type="transmembrane region" description="Helical" evidence="2">
    <location>
        <begin position="37"/>
        <end position="54"/>
    </location>
</feature>
<keyword evidence="2" id="KW-0520">NAD</keyword>
<feature type="transmembrane region" description="Helical" evidence="2">
    <location>
        <begin position="151"/>
        <end position="172"/>
    </location>
</feature>
<proteinExistence type="inferred from homology"/>
<feature type="transmembrane region" description="Helical" evidence="2">
    <location>
        <begin position="98"/>
        <end position="124"/>
    </location>
</feature>
<feature type="transmembrane region" description="Helical" evidence="2">
    <location>
        <begin position="60"/>
        <end position="86"/>
    </location>
</feature>
<dbReference type="GO" id="GO:0008137">
    <property type="term" value="F:NADH dehydrogenase (ubiquinone) activity"/>
    <property type="evidence" value="ECO:0007669"/>
    <property type="project" value="UniProtKB-UniRule"/>
</dbReference>
<comment type="caution">
    <text evidence="3">The sequence shown here is derived from an EMBL/GenBank/DDBJ whole genome shotgun (WGS) entry which is preliminary data.</text>
</comment>
<dbReference type="EC" id="7.1.1.-" evidence="2"/>
<comment type="subcellular location">
    <subcellularLocation>
        <location evidence="2">Cell membrane</location>
        <topology evidence="2">Multi-pass membrane protein</topology>
    </subcellularLocation>
</comment>
<dbReference type="GO" id="GO:0005886">
    <property type="term" value="C:plasma membrane"/>
    <property type="evidence" value="ECO:0007669"/>
    <property type="project" value="UniProtKB-SubCell"/>
</dbReference>
<dbReference type="GeneID" id="78371750"/>
<dbReference type="GO" id="GO:0048038">
    <property type="term" value="F:quinone binding"/>
    <property type="evidence" value="ECO:0007669"/>
    <property type="project" value="UniProtKB-UniRule"/>
</dbReference>
<comment type="similarity">
    <text evidence="1 2">Belongs to the complex I subunit 6 family.</text>
</comment>
<evidence type="ECO:0000313" key="3">
    <source>
        <dbReference type="EMBL" id="KJE77680.1"/>
    </source>
</evidence>
<keyword evidence="4" id="KW-1185">Reference proteome</keyword>
<dbReference type="AlphaFoldDB" id="A0A0D8FWL4"/>
<keyword evidence="2" id="KW-1003">Cell membrane</keyword>
<feature type="transmembrane region" description="Helical" evidence="2">
    <location>
        <begin position="12"/>
        <end position="30"/>
    </location>
</feature>
<sequence length="196" mass="20378">MIIASVISVPQLIVFIVSVVIIAVGGLGLLTARYPVHAALFLVMTLFGVAILFVEEGAEFLAAVQVVVYAGAVVVLFLFVIMLLGVDREELASFAGDTVRVVLAGVGVALILAVLFIVATGAWATGAHSSAGKLTTGSNVGVLARSVFTTYLLPFELTAALLVIAVVGAVILSRRMVAETSVIEPRQASEGREVQQ</sequence>
<dbReference type="PANTHER" id="PTHR33269">
    <property type="entry name" value="NADH-UBIQUINONE OXIDOREDUCTASE CHAIN 6"/>
    <property type="match status" value="1"/>
</dbReference>
<evidence type="ECO:0000256" key="2">
    <source>
        <dbReference type="RuleBase" id="RU004429"/>
    </source>
</evidence>
<dbReference type="STRING" id="1121877.FEAC_04240"/>
<dbReference type="RefSeq" id="WP_052565272.1">
    <property type="nucleotide sequence ID" value="NZ_JQKF01000009.1"/>
</dbReference>
<dbReference type="InterPro" id="IPR042106">
    <property type="entry name" value="Nuo/plastoQ_OxRdtase_6_NuoJ"/>
</dbReference>
<accession>A0A0D8FWL4</accession>
<dbReference type="Proteomes" id="UP000032336">
    <property type="component" value="Unassembled WGS sequence"/>
</dbReference>
<evidence type="ECO:0000256" key="1">
    <source>
        <dbReference type="ARBA" id="ARBA00005698"/>
    </source>
</evidence>
<dbReference type="EMBL" id="JXUW01000003">
    <property type="protein sequence ID" value="KJE77680.1"/>
    <property type="molecule type" value="Genomic_DNA"/>
</dbReference>
<comment type="catalytic activity">
    <reaction evidence="2">
        <text>a quinone + NADH + 5 H(+)(in) = a quinol + NAD(+) + 4 H(+)(out)</text>
        <dbReference type="Rhea" id="RHEA:57888"/>
        <dbReference type="ChEBI" id="CHEBI:15378"/>
        <dbReference type="ChEBI" id="CHEBI:24646"/>
        <dbReference type="ChEBI" id="CHEBI:57540"/>
        <dbReference type="ChEBI" id="CHEBI:57945"/>
        <dbReference type="ChEBI" id="CHEBI:132124"/>
    </reaction>
</comment>
<keyword evidence="2" id="KW-0472">Membrane</keyword>
<reference evidence="3 4" key="1">
    <citation type="submission" date="2015-01" db="EMBL/GenBank/DDBJ databases">
        <title>Draft genome of the acidophilic iron oxidizer Ferrimicrobium acidiphilum strain T23.</title>
        <authorList>
            <person name="Poehlein A."/>
            <person name="Eisen S."/>
            <person name="Schloemann M."/>
            <person name="Johnson B.D."/>
            <person name="Daniel R."/>
            <person name="Muehling M."/>
        </authorList>
    </citation>
    <scope>NUCLEOTIDE SEQUENCE [LARGE SCALE GENOMIC DNA]</scope>
    <source>
        <strain evidence="3 4">T23</strain>
    </source>
</reference>
<keyword evidence="2" id="KW-0812">Transmembrane</keyword>